<gene>
    <name evidence="7" type="ORF">SAMN02746066_00757</name>
</gene>
<dbReference type="GO" id="GO:0008299">
    <property type="term" value="P:isoprenoid biosynthetic process"/>
    <property type="evidence" value="ECO:0007669"/>
    <property type="project" value="InterPro"/>
</dbReference>
<comment type="cofactor">
    <cofactor evidence="1">
        <name>Mg(2+)</name>
        <dbReference type="ChEBI" id="CHEBI:18420"/>
    </cofactor>
</comment>
<dbReference type="PROSITE" id="PS00723">
    <property type="entry name" value="POLYPRENYL_SYNTHASE_1"/>
    <property type="match status" value="1"/>
</dbReference>
<protein>
    <submittedName>
        <fullName evidence="7">Heptaprenyl diphosphate synthase</fullName>
    </submittedName>
</protein>
<dbReference type="Pfam" id="PF00348">
    <property type="entry name" value="polyprenyl_synt"/>
    <property type="match status" value="1"/>
</dbReference>
<reference evidence="7 8" key="1">
    <citation type="submission" date="2016-11" db="EMBL/GenBank/DDBJ databases">
        <authorList>
            <person name="Jaros S."/>
            <person name="Januszkiewicz K."/>
            <person name="Wedrychowicz H."/>
        </authorList>
    </citation>
    <scope>NUCLEOTIDE SEQUENCE [LARGE SCALE GENOMIC DNA]</scope>
    <source>
        <strain evidence="7 8">DSM 15930</strain>
    </source>
</reference>
<keyword evidence="4" id="KW-0479">Metal-binding</keyword>
<evidence type="ECO:0000313" key="8">
    <source>
        <dbReference type="Proteomes" id="UP000184038"/>
    </source>
</evidence>
<dbReference type="PANTHER" id="PTHR12001">
    <property type="entry name" value="GERANYLGERANYL PYROPHOSPHATE SYNTHASE"/>
    <property type="match status" value="1"/>
</dbReference>
<dbReference type="AlphaFoldDB" id="A0A1M7G103"/>
<keyword evidence="5" id="KW-0460">Magnesium</keyword>
<dbReference type="STRING" id="1120996.SAMN02746066_00757"/>
<dbReference type="GO" id="GO:0046872">
    <property type="term" value="F:metal ion binding"/>
    <property type="evidence" value="ECO:0007669"/>
    <property type="project" value="UniProtKB-KW"/>
</dbReference>
<sequence length="326" mass="36465">MINNKKKIKDNTKLVKFDEALELVRSEVDNSLSASPLIIRGYTKHLTESKGKFIRAVSVLICAEDKDGLIHPNAIKVAASIEILHLATLVHDDVIDNADLRRGDVTLQKKYGRKTAVICGDYLFCVALNLATNITDKEDYLDVDMPNYMGKICLGELNQHLNNGNLNLSMYQYLKIISGKTAALFEASFFAGAIFAGCKEAECKKYKQLGHYIGMIFQLIDDCIDFENTVDEAKKPVQSDYEQGVITLPLIKAFEDVSDLKEKASSDQMTREDINEAVAKAGGLSFTHRLVKKYHSKSMKIIRELELTENKKANLIEILNKASHLS</sequence>
<dbReference type="GO" id="GO:0004659">
    <property type="term" value="F:prenyltransferase activity"/>
    <property type="evidence" value="ECO:0007669"/>
    <property type="project" value="InterPro"/>
</dbReference>
<dbReference type="PANTHER" id="PTHR12001:SF69">
    <property type="entry name" value="ALL TRANS-POLYPRENYL-DIPHOSPHATE SYNTHASE PDSS1"/>
    <property type="match status" value="1"/>
</dbReference>
<name>A0A1M7G103_9FIRM</name>
<dbReference type="Gene3D" id="1.10.600.10">
    <property type="entry name" value="Farnesyl Diphosphate Synthase"/>
    <property type="match status" value="1"/>
</dbReference>
<keyword evidence="3 6" id="KW-0808">Transferase</keyword>
<evidence type="ECO:0000256" key="1">
    <source>
        <dbReference type="ARBA" id="ARBA00001946"/>
    </source>
</evidence>
<accession>A0A1M7G103</accession>
<dbReference type="OrthoDB" id="9805316at2"/>
<evidence type="ECO:0000256" key="2">
    <source>
        <dbReference type="ARBA" id="ARBA00006706"/>
    </source>
</evidence>
<dbReference type="InterPro" id="IPR033749">
    <property type="entry name" value="Polyprenyl_synt_CS"/>
</dbReference>
<dbReference type="RefSeq" id="WP_073283062.1">
    <property type="nucleotide sequence ID" value="NZ_FRCP01000006.1"/>
</dbReference>
<dbReference type="CDD" id="cd00685">
    <property type="entry name" value="Trans_IPPS_HT"/>
    <property type="match status" value="1"/>
</dbReference>
<evidence type="ECO:0000256" key="6">
    <source>
        <dbReference type="RuleBase" id="RU004466"/>
    </source>
</evidence>
<evidence type="ECO:0000256" key="5">
    <source>
        <dbReference type="ARBA" id="ARBA00022842"/>
    </source>
</evidence>
<dbReference type="InterPro" id="IPR008949">
    <property type="entry name" value="Isoprenoid_synthase_dom_sf"/>
</dbReference>
<dbReference type="SFLD" id="SFLDS00005">
    <property type="entry name" value="Isoprenoid_Synthase_Type_I"/>
    <property type="match status" value="1"/>
</dbReference>
<dbReference type="Proteomes" id="UP000184038">
    <property type="component" value="Unassembled WGS sequence"/>
</dbReference>
<evidence type="ECO:0000313" key="7">
    <source>
        <dbReference type="EMBL" id="SHM09835.1"/>
    </source>
</evidence>
<keyword evidence="8" id="KW-1185">Reference proteome</keyword>
<proteinExistence type="inferred from homology"/>
<comment type="similarity">
    <text evidence="2 6">Belongs to the FPP/GGPP synthase family.</text>
</comment>
<dbReference type="EMBL" id="FRCP01000006">
    <property type="protein sequence ID" value="SHM09835.1"/>
    <property type="molecule type" value="Genomic_DNA"/>
</dbReference>
<dbReference type="SUPFAM" id="SSF48576">
    <property type="entry name" value="Terpenoid synthases"/>
    <property type="match status" value="1"/>
</dbReference>
<evidence type="ECO:0000256" key="3">
    <source>
        <dbReference type="ARBA" id="ARBA00022679"/>
    </source>
</evidence>
<evidence type="ECO:0000256" key="4">
    <source>
        <dbReference type="ARBA" id="ARBA00022723"/>
    </source>
</evidence>
<dbReference type="InterPro" id="IPR000092">
    <property type="entry name" value="Polyprenyl_synt"/>
</dbReference>
<organism evidence="7 8">
    <name type="scientific">Anaerosporobacter mobilis DSM 15930</name>
    <dbReference type="NCBI Taxonomy" id="1120996"/>
    <lineage>
        <taxon>Bacteria</taxon>
        <taxon>Bacillati</taxon>
        <taxon>Bacillota</taxon>
        <taxon>Clostridia</taxon>
        <taxon>Lachnospirales</taxon>
        <taxon>Lachnospiraceae</taxon>
        <taxon>Anaerosporobacter</taxon>
    </lineage>
</organism>